<gene>
    <name evidence="2" type="ORF">MEDL_495</name>
</gene>
<evidence type="ECO:0000313" key="3">
    <source>
        <dbReference type="Proteomes" id="UP000683360"/>
    </source>
</evidence>
<dbReference type="Proteomes" id="UP000683360">
    <property type="component" value="Unassembled WGS sequence"/>
</dbReference>
<keyword evidence="3" id="KW-1185">Reference proteome</keyword>
<accession>A0A8S3PPX9</accession>
<organism evidence="2 3">
    <name type="scientific">Mytilus edulis</name>
    <name type="common">Blue mussel</name>
    <dbReference type="NCBI Taxonomy" id="6550"/>
    <lineage>
        <taxon>Eukaryota</taxon>
        <taxon>Metazoa</taxon>
        <taxon>Spiralia</taxon>
        <taxon>Lophotrochozoa</taxon>
        <taxon>Mollusca</taxon>
        <taxon>Bivalvia</taxon>
        <taxon>Autobranchia</taxon>
        <taxon>Pteriomorphia</taxon>
        <taxon>Mytilida</taxon>
        <taxon>Mytiloidea</taxon>
        <taxon>Mytilidae</taxon>
        <taxon>Mytilinae</taxon>
        <taxon>Mytilus</taxon>
    </lineage>
</organism>
<dbReference type="Pfam" id="PF03539">
    <property type="entry name" value="Spuma_A9PTase"/>
    <property type="match status" value="1"/>
</dbReference>
<protein>
    <recommendedName>
        <fullName evidence="1">Peptidase A9 domain-containing protein</fullName>
    </recommendedName>
</protein>
<dbReference type="Gene3D" id="2.40.70.10">
    <property type="entry name" value="Acid Proteases"/>
    <property type="match status" value="1"/>
</dbReference>
<dbReference type="OrthoDB" id="10328118at2759"/>
<evidence type="ECO:0000259" key="1">
    <source>
        <dbReference type="Pfam" id="PF03539"/>
    </source>
</evidence>
<name>A0A8S3PPX9_MYTED</name>
<evidence type="ECO:0000313" key="2">
    <source>
        <dbReference type="EMBL" id="CAG2184862.1"/>
    </source>
</evidence>
<dbReference type="AlphaFoldDB" id="A0A8S3PPX9"/>
<feature type="domain" description="Peptidase A9" evidence="1">
    <location>
        <begin position="98"/>
        <end position="166"/>
    </location>
</feature>
<reference evidence="2" key="1">
    <citation type="submission" date="2021-03" db="EMBL/GenBank/DDBJ databases">
        <authorList>
            <person name="Bekaert M."/>
        </authorList>
    </citation>
    <scope>NUCLEOTIDE SEQUENCE</scope>
</reference>
<dbReference type="GO" id="GO:0006508">
    <property type="term" value="P:proteolysis"/>
    <property type="evidence" value="ECO:0007669"/>
    <property type="project" value="InterPro"/>
</dbReference>
<dbReference type="InterPro" id="IPR021109">
    <property type="entry name" value="Peptidase_aspartic_dom_sf"/>
</dbReference>
<dbReference type="InterPro" id="IPR001641">
    <property type="entry name" value="Spumavirus_A9"/>
</dbReference>
<comment type="caution">
    <text evidence="2">The sequence shown here is derived from an EMBL/GenBank/DDBJ whole genome shotgun (WGS) entry which is preliminary data.</text>
</comment>
<dbReference type="GO" id="GO:0004190">
    <property type="term" value="F:aspartic-type endopeptidase activity"/>
    <property type="evidence" value="ECO:0007669"/>
    <property type="project" value="InterPro"/>
</dbReference>
<dbReference type="EMBL" id="CAJPWZ010000041">
    <property type="protein sequence ID" value="CAG2184862.1"/>
    <property type="molecule type" value="Genomic_DNA"/>
</dbReference>
<sequence length="208" mass="23902">MSKCESVLMLVDMESTVSVLENKCDFVYSVYVASNFSYQCIIGLDILCDFSCNVDLGNNCIVFNNEESINFECLEDMQFSERDNLQYDSMNGIDIEESINDNTNTFNIDEGLDNSDQEKLEILLQKYKSIFAFSDNQLGNTTLMEHSIDIGDSKPIYQRPFRIPLSARSETSKWSSQKFSFVEDSFQHKSIKLWTICDTVTVKCFIDM</sequence>
<proteinExistence type="predicted"/>